<sequence length="534" mass="58360">MPPKPTGSHGALPSDLDIALAVAIVNSKPVDISLEDFLDRLRNSIRPSQKQERQRSERLYIDMVTYWKKRFEQANTARAELEVEVAGLRREKRQLPMTASTEEGRNNIPIHEQLKRKKIAGLQRVERSAIDATESPSSTTPLAVELDEDDVRGSDNVLESSTSTTGVAEAVYTLHNLNTPGSADTNALSRSLIQLCSSLMSIATWLHSRSTPVPTRRKSISALPDFPSTIRGIARGISSYLYHLVQISRADTSNEATPDTIIAGIHLLKHLLQCLSPPEPSDTGSDATGRPPAPSTSPRGREKGTKPRTSQARCDPTAPPSSPTEPTPFARALTSLLLATLSQLTPAYPAHAALFDAFMRALLHRVGALVSVFALNAWPEGDTERALREPRRPKEEEMARLRAEAVCLRDVLERSVVVAAEMGRAGAGEAEQRMGGKAGKSNGARGKRGIGGGGGGKLMLLSSTRERLQRVLVRGIFGDGTGSVPEWARLPREIVSQQKLVKVDEENVPRWFQGEVWRLVGWDVLREEGDWDGE</sequence>
<gene>
    <name evidence="2" type="ORF">BDY21DRAFT_6485</name>
</gene>
<dbReference type="Proteomes" id="UP000799766">
    <property type="component" value="Unassembled WGS sequence"/>
</dbReference>
<reference evidence="2" key="1">
    <citation type="journal article" date="2020" name="Stud. Mycol.">
        <title>101 Dothideomycetes genomes: a test case for predicting lifestyles and emergence of pathogens.</title>
        <authorList>
            <person name="Haridas S."/>
            <person name="Albert R."/>
            <person name="Binder M."/>
            <person name="Bloem J."/>
            <person name="Labutti K."/>
            <person name="Salamov A."/>
            <person name="Andreopoulos B."/>
            <person name="Baker S."/>
            <person name="Barry K."/>
            <person name="Bills G."/>
            <person name="Bluhm B."/>
            <person name="Cannon C."/>
            <person name="Castanera R."/>
            <person name="Culley D."/>
            <person name="Daum C."/>
            <person name="Ezra D."/>
            <person name="Gonzalez J."/>
            <person name="Henrissat B."/>
            <person name="Kuo A."/>
            <person name="Liang C."/>
            <person name="Lipzen A."/>
            <person name="Lutzoni F."/>
            <person name="Magnuson J."/>
            <person name="Mondo S."/>
            <person name="Nolan M."/>
            <person name="Ohm R."/>
            <person name="Pangilinan J."/>
            <person name="Park H.-J."/>
            <person name="Ramirez L."/>
            <person name="Alfaro M."/>
            <person name="Sun H."/>
            <person name="Tritt A."/>
            <person name="Yoshinaga Y."/>
            <person name="Zwiers L.-H."/>
            <person name="Turgeon B."/>
            <person name="Goodwin S."/>
            <person name="Spatafora J."/>
            <person name="Crous P."/>
            <person name="Grigoriev I."/>
        </authorList>
    </citation>
    <scope>NUCLEOTIDE SEQUENCE</scope>
    <source>
        <strain evidence="2">ATCC 16933</strain>
    </source>
</reference>
<dbReference type="OrthoDB" id="202825at2759"/>
<keyword evidence="3" id="KW-1185">Reference proteome</keyword>
<evidence type="ECO:0000256" key="1">
    <source>
        <dbReference type="SAM" id="MobiDB-lite"/>
    </source>
</evidence>
<proteinExistence type="predicted"/>
<dbReference type="AlphaFoldDB" id="A0A6A6PE78"/>
<organism evidence="2 3">
    <name type="scientific">Lineolata rhizophorae</name>
    <dbReference type="NCBI Taxonomy" id="578093"/>
    <lineage>
        <taxon>Eukaryota</taxon>
        <taxon>Fungi</taxon>
        <taxon>Dikarya</taxon>
        <taxon>Ascomycota</taxon>
        <taxon>Pezizomycotina</taxon>
        <taxon>Dothideomycetes</taxon>
        <taxon>Dothideomycetes incertae sedis</taxon>
        <taxon>Lineolatales</taxon>
        <taxon>Lineolataceae</taxon>
        <taxon>Lineolata</taxon>
    </lineage>
</organism>
<feature type="region of interest" description="Disordered" evidence="1">
    <location>
        <begin position="276"/>
        <end position="328"/>
    </location>
</feature>
<evidence type="ECO:0000313" key="3">
    <source>
        <dbReference type="Proteomes" id="UP000799766"/>
    </source>
</evidence>
<protein>
    <submittedName>
        <fullName evidence="2">Uncharacterized protein</fullName>
    </submittedName>
</protein>
<evidence type="ECO:0000313" key="2">
    <source>
        <dbReference type="EMBL" id="KAF2462049.1"/>
    </source>
</evidence>
<name>A0A6A6PE78_9PEZI</name>
<feature type="region of interest" description="Disordered" evidence="1">
    <location>
        <begin position="430"/>
        <end position="451"/>
    </location>
</feature>
<feature type="compositionally biased region" description="Pro residues" evidence="1">
    <location>
        <begin position="317"/>
        <end position="326"/>
    </location>
</feature>
<dbReference type="EMBL" id="MU001670">
    <property type="protein sequence ID" value="KAF2462049.1"/>
    <property type="molecule type" value="Genomic_DNA"/>
</dbReference>
<accession>A0A6A6PE78</accession>